<organism evidence="2 3">
    <name type="scientific">Clostridium gelidum</name>
    <dbReference type="NCBI Taxonomy" id="704125"/>
    <lineage>
        <taxon>Bacteria</taxon>
        <taxon>Bacillati</taxon>
        <taxon>Bacillota</taxon>
        <taxon>Clostridia</taxon>
        <taxon>Eubacteriales</taxon>
        <taxon>Clostridiaceae</taxon>
        <taxon>Clostridium</taxon>
    </lineage>
</organism>
<protein>
    <submittedName>
        <fullName evidence="2">Uncharacterized protein</fullName>
    </submittedName>
</protein>
<dbReference type="EMBL" id="AP024849">
    <property type="protein sequence ID" value="BCZ44136.1"/>
    <property type="molecule type" value="Genomic_DNA"/>
</dbReference>
<keyword evidence="3" id="KW-1185">Reference proteome</keyword>
<keyword evidence="1" id="KW-1133">Transmembrane helix</keyword>
<name>A0ABN6IPM5_9CLOT</name>
<gene>
    <name evidence="2" type="ORF">psyc5s11_02030</name>
</gene>
<proteinExistence type="predicted"/>
<reference evidence="3" key="1">
    <citation type="submission" date="2021-07" db="EMBL/GenBank/DDBJ databases">
        <title>Complete genome sequencing of a Clostridium isolate.</title>
        <authorList>
            <person name="Ueki A."/>
            <person name="Tonouchi A."/>
        </authorList>
    </citation>
    <scope>NUCLEOTIDE SEQUENCE [LARGE SCALE GENOMIC DNA]</scope>
    <source>
        <strain evidence="3">C5S11</strain>
    </source>
</reference>
<feature type="transmembrane region" description="Helical" evidence="1">
    <location>
        <begin position="12"/>
        <end position="33"/>
    </location>
</feature>
<evidence type="ECO:0000313" key="2">
    <source>
        <dbReference type="EMBL" id="BCZ44136.1"/>
    </source>
</evidence>
<evidence type="ECO:0000256" key="1">
    <source>
        <dbReference type="SAM" id="Phobius"/>
    </source>
</evidence>
<accession>A0ABN6IPM5</accession>
<evidence type="ECO:0000313" key="3">
    <source>
        <dbReference type="Proteomes" id="UP000824633"/>
    </source>
</evidence>
<dbReference type="Proteomes" id="UP000824633">
    <property type="component" value="Chromosome"/>
</dbReference>
<keyword evidence="1" id="KW-0812">Transmembrane</keyword>
<sequence>MTNKNSNELITIIIYFLVILLMCLILYNLFLIINQNYSSPQSHGNSIKVGPIFLE</sequence>
<keyword evidence="1" id="KW-0472">Membrane</keyword>